<accession>A0ABQ7H5M7</accession>
<dbReference type="Pfam" id="PF16796">
    <property type="entry name" value="Microtub_bd"/>
    <property type="match status" value="1"/>
</dbReference>
<feature type="compositionally biased region" description="Acidic residues" evidence="4">
    <location>
        <begin position="44"/>
        <end position="68"/>
    </location>
</feature>
<feature type="compositionally biased region" description="Basic and acidic residues" evidence="4">
    <location>
        <begin position="69"/>
        <end position="80"/>
    </location>
</feature>
<proteinExistence type="inferred from homology"/>
<dbReference type="PROSITE" id="PS50067">
    <property type="entry name" value="KINESIN_MOTOR_2"/>
    <property type="match status" value="1"/>
</dbReference>
<protein>
    <submittedName>
        <fullName evidence="6">P-loop containing nucleoside triphosphate hydrolase protein</fullName>
    </submittedName>
</protein>
<keyword evidence="2" id="KW-0547">Nucleotide-binding</keyword>
<dbReference type="SUPFAM" id="SSF52540">
    <property type="entry name" value="P-loop containing nucleoside triphosphate hydrolases"/>
    <property type="match status" value="1"/>
</dbReference>
<dbReference type="InterPro" id="IPR027640">
    <property type="entry name" value="Kinesin-like_fam"/>
</dbReference>
<comment type="similarity">
    <text evidence="2">Belongs to the TRAFAC class myosin-kinesin ATPase superfamily. Kinesin family.</text>
</comment>
<dbReference type="PANTHER" id="PTHR47972">
    <property type="entry name" value="KINESIN-LIKE PROTEIN KLP-3"/>
    <property type="match status" value="1"/>
</dbReference>
<feature type="region of interest" description="Disordered" evidence="4">
    <location>
        <begin position="1"/>
        <end position="80"/>
    </location>
</feature>
<evidence type="ECO:0000259" key="5">
    <source>
        <dbReference type="PROSITE" id="PS50067"/>
    </source>
</evidence>
<comment type="caution">
    <text evidence="6">The sequence shown here is derived from an EMBL/GenBank/DDBJ whole genome shotgun (WGS) entry which is preliminary data.</text>
</comment>
<dbReference type="SMART" id="SM00129">
    <property type="entry name" value="KISc"/>
    <property type="match status" value="1"/>
</dbReference>
<evidence type="ECO:0000256" key="4">
    <source>
        <dbReference type="SAM" id="MobiDB-lite"/>
    </source>
</evidence>
<dbReference type="Gene3D" id="3.40.850.10">
    <property type="entry name" value="Kinesin motor domain"/>
    <property type="match status" value="1"/>
</dbReference>
<dbReference type="InterPro" id="IPR027417">
    <property type="entry name" value="P-loop_NTPase"/>
</dbReference>
<reference evidence="6" key="1">
    <citation type="submission" date="2017-08" db="EMBL/GenBank/DDBJ databases">
        <authorList>
            <person name="Polle J.E."/>
            <person name="Barry K."/>
            <person name="Cushman J."/>
            <person name="Schmutz J."/>
            <person name="Tran D."/>
            <person name="Hathwaick L.T."/>
            <person name="Yim W.C."/>
            <person name="Jenkins J."/>
            <person name="Mckie-Krisberg Z.M."/>
            <person name="Prochnik S."/>
            <person name="Lindquist E."/>
            <person name="Dockter R.B."/>
            <person name="Adam C."/>
            <person name="Molina H."/>
            <person name="Bunkerborg J."/>
            <person name="Jin E."/>
            <person name="Buchheim M."/>
            <person name="Magnuson J."/>
        </authorList>
    </citation>
    <scope>NUCLEOTIDE SEQUENCE</scope>
    <source>
        <strain evidence="6">CCAP 19/18</strain>
    </source>
</reference>
<feature type="compositionally biased region" description="Polar residues" evidence="4">
    <location>
        <begin position="182"/>
        <end position="199"/>
    </location>
</feature>
<organism evidence="6 7">
    <name type="scientific">Dunaliella salina</name>
    <name type="common">Green alga</name>
    <name type="synonym">Protococcus salinus</name>
    <dbReference type="NCBI Taxonomy" id="3046"/>
    <lineage>
        <taxon>Eukaryota</taxon>
        <taxon>Viridiplantae</taxon>
        <taxon>Chlorophyta</taxon>
        <taxon>core chlorophytes</taxon>
        <taxon>Chlorophyceae</taxon>
        <taxon>CS clade</taxon>
        <taxon>Chlamydomonadales</taxon>
        <taxon>Dunaliellaceae</taxon>
        <taxon>Dunaliella</taxon>
    </lineage>
</organism>
<keyword evidence="7" id="KW-1185">Reference proteome</keyword>
<evidence type="ECO:0000256" key="3">
    <source>
        <dbReference type="SAM" id="Coils"/>
    </source>
</evidence>
<dbReference type="EMBL" id="MU069467">
    <property type="protein sequence ID" value="KAF5842157.1"/>
    <property type="molecule type" value="Genomic_DNA"/>
</dbReference>
<feature type="region of interest" description="Disordered" evidence="4">
    <location>
        <begin position="170"/>
        <end position="200"/>
    </location>
</feature>
<keyword evidence="6" id="KW-0378">Hydrolase</keyword>
<dbReference type="PANTHER" id="PTHR47972:SF28">
    <property type="entry name" value="KINESIN-LIKE PROTEIN KLP-3"/>
    <property type="match status" value="1"/>
</dbReference>
<evidence type="ECO:0000256" key="2">
    <source>
        <dbReference type="PROSITE-ProRule" id="PRU00283"/>
    </source>
</evidence>
<feature type="coiled-coil region" evidence="3">
    <location>
        <begin position="343"/>
        <end position="370"/>
    </location>
</feature>
<dbReference type="InterPro" id="IPR036961">
    <property type="entry name" value="Kinesin_motor_dom_sf"/>
</dbReference>
<keyword evidence="1 2" id="KW-0505">Motor protein</keyword>
<feature type="compositionally biased region" description="Basic and acidic residues" evidence="4">
    <location>
        <begin position="24"/>
        <end position="37"/>
    </location>
</feature>
<feature type="coiled-coil region" evidence="3">
    <location>
        <begin position="92"/>
        <end position="137"/>
    </location>
</feature>
<dbReference type="InterPro" id="IPR031852">
    <property type="entry name" value="Vik1/Cik1_MT-bd"/>
</dbReference>
<evidence type="ECO:0000256" key="1">
    <source>
        <dbReference type="ARBA" id="ARBA00023175"/>
    </source>
</evidence>
<sequence length="581" mass="65020">MRPFKKPQAWDPSLAEQTLANHGKHTEEARRAREREMLASLGLADEEGISLEDDGGDVDEDAPDVEPDESARRELEARRRQAVDAQGYDRYMADLKQRARQAVRKLRSSEECDVDTIAQLELEIGVLDQENGVLKRRVNSSKAGSNLGDQATIVLGQYEEDIQHLQVRAGSGAGQAAGHAGTTSNGGPSASQAKLQQQVAALEQANDRLQQQLNAAQRAGPQQSSSRAAESNGEAAGQVAVLQEQVKAKQGRLDQFRQQRVEAMQAGTTEAKGKQKGAPQVESSRITAKVEEMLPIIDELHQFRDGIMADLMSMHSEVFNEKFHKQLLRTVRDQELDMRRKLQSEVRGEVQAAERRADEAHAEIESIRDSCQQTIKINKIETNAMIQHIQEKWKAEFEKRKRLHNLVLELKGSIRVLCRIRPFVEKEQQNLEKDRRGNAIVPVQPLSEEALRIVTDKGDKDFEFDRTFAHTEGQTQVFDEVCGLITTVLDGYNVCIMAYGQTGSGKTYTMEGPDADPGVNSRALTELFRLAQERSEDWDYQFRASVLEIYNERIYDLLAGGRDQDGDKLDVKQVMCVGEGS</sequence>
<keyword evidence="2" id="KW-0067">ATP-binding</keyword>
<feature type="compositionally biased region" description="Polar residues" evidence="4">
    <location>
        <begin position="220"/>
        <end position="229"/>
    </location>
</feature>
<dbReference type="GO" id="GO:0016787">
    <property type="term" value="F:hydrolase activity"/>
    <property type="evidence" value="ECO:0007669"/>
    <property type="project" value="UniProtKB-KW"/>
</dbReference>
<gene>
    <name evidence="6" type="ORF">DUNSADRAFT_8844</name>
</gene>
<feature type="binding site" evidence="2">
    <location>
        <begin position="500"/>
        <end position="507"/>
    </location>
    <ligand>
        <name>ATP</name>
        <dbReference type="ChEBI" id="CHEBI:30616"/>
    </ligand>
</feature>
<evidence type="ECO:0000313" key="6">
    <source>
        <dbReference type="EMBL" id="KAF5842157.1"/>
    </source>
</evidence>
<name>A0ABQ7H5M7_DUNSA</name>
<dbReference type="InterPro" id="IPR001752">
    <property type="entry name" value="Kinesin_motor_dom"/>
</dbReference>
<dbReference type="Proteomes" id="UP000815325">
    <property type="component" value="Unassembled WGS sequence"/>
</dbReference>
<keyword evidence="3" id="KW-0175">Coiled coil</keyword>
<feature type="region of interest" description="Disordered" evidence="4">
    <location>
        <begin position="213"/>
        <end position="236"/>
    </location>
</feature>
<evidence type="ECO:0000313" key="7">
    <source>
        <dbReference type="Proteomes" id="UP000815325"/>
    </source>
</evidence>
<feature type="domain" description="Kinesin motor" evidence="5">
    <location>
        <begin position="413"/>
        <end position="581"/>
    </location>
</feature>